<comment type="subcellular location">
    <subcellularLocation>
        <location evidence="1">Nucleus</location>
    </subcellularLocation>
</comment>
<organism evidence="8 9">
    <name type="scientific">Hypsizygus marmoreus</name>
    <name type="common">White beech mushroom</name>
    <name type="synonym">Agaricus marmoreus</name>
    <dbReference type="NCBI Taxonomy" id="39966"/>
    <lineage>
        <taxon>Eukaryota</taxon>
        <taxon>Fungi</taxon>
        <taxon>Dikarya</taxon>
        <taxon>Basidiomycota</taxon>
        <taxon>Agaricomycotina</taxon>
        <taxon>Agaricomycetes</taxon>
        <taxon>Agaricomycetidae</taxon>
        <taxon>Agaricales</taxon>
        <taxon>Tricholomatineae</taxon>
        <taxon>Lyophyllaceae</taxon>
        <taxon>Hypsizygus</taxon>
    </lineage>
</organism>
<dbReference type="PROSITE" id="PS50082">
    <property type="entry name" value="WD_REPEATS_2"/>
    <property type="match status" value="4"/>
</dbReference>
<evidence type="ECO:0000256" key="3">
    <source>
        <dbReference type="ARBA" id="ARBA00022737"/>
    </source>
</evidence>
<proteinExistence type="predicted"/>
<name>A0A369K0I3_HYPMA</name>
<dbReference type="PANTHER" id="PTHR19865:SF0">
    <property type="entry name" value="U3 SMALL NUCLEOLAR RNA-INTERACTING PROTEIN 2"/>
    <property type="match status" value="1"/>
</dbReference>
<dbReference type="PANTHER" id="PTHR19865">
    <property type="entry name" value="U3 SMALL NUCLEOLAR RNA INTERACTING PROTEIN 2"/>
    <property type="match status" value="1"/>
</dbReference>
<dbReference type="GO" id="GO:0032040">
    <property type="term" value="C:small-subunit processome"/>
    <property type="evidence" value="ECO:0007669"/>
    <property type="project" value="TreeGrafter"/>
</dbReference>
<evidence type="ECO:0000256" key="2">
    <source>
        <dbReference type="ARBA" id="ARBA00022574"/>
    </source>
</evidence>
<dbReference type="InterPro" id="IPR011600">
    <property type="entry name" value="Pept_C14_caspase"/>
</dbReference>
<feature type="region of interest" description="Disordered" evidence="6">
    <location>
        <begin position="377"/>
        <end position="396"/>
    </location>
</feature>
<dbReference type="EMBL" id="LUEZ02000012">
    <property type="protein sequence ID" value="RDB28119.1"/>
    <property type="molecule type" value="Genomic_DNA"/>
</dbReference>
<feature type="region of interest" description="Disordered" evidence="6">
    <location>
        <begin position="1285"/>
        <end position="1310"/>
    </location>
</feature>
<evidence type="ECO:0000256" key="1">
    <source>
        <dbReference type="ARBA" id="ARBA00004123"/>
    </source>
</evidence>
<dbReference type="PROSITE" id="PS50294">
    <property type="entry name" value="WD_REPEATS_REGION"/>
    <property type="match status" value="1"/>
</dbReference>
<dbReference type="FunFam" id="2.130.10.10:FF:000899">
    <property type="entry name" value="Chromosome 15, whole genome shotgun sequence"/>
    <property type="match status" value="1"/>
</dbReference>
<feature type="compositionally biased region" description="Basic and acidic residues" evidence="6">
    <location>
        <begin position="58"/>
        <end position="70"/>
    </location>
</feature>
<gene>
    <name evidence="8" type="ORF">Hypma_001469</name>
</gene>
<dbReference type="Gene3D" id="2.130.10.10">
    <property type="entry name" value="YVTN repeat-like/Quinoprotein amine dehydrogenase"/>
    <property type="match status" value="2"/>
</dbReference>
<dbReference type="InterPro" id="IPR019775">
    <property type="entry name" value="WD40_repeat_CS"/>
</dbReference>
<feature type="compositionally biased region" description="Polar residues" evidence="6">
    <location>
        <begin position="1285"/>
        <end position="1298"/>
    </location>
</feature>
<dbReference type="Gene3D" id="3.40.50.1460">
    <property type="match status" value="1"/>
</dbReference>
<feature type="region of interest" description="Disordered" evidence="6">
    <location>
        <begin position="1"/>
        <end position="82"/>
    </location>
</feature>
<dbReference type="Proteomes" id="UP000076154">
    <property type="component" value="Unassembled WGS sequence"/>
</dbReference>
<dbReference type="Pfam" id="PF00400">
    <property type="entry name" value="WD40"/>
    <property type="match status" value="5"/>
</dbReference>
<dbReference type="GO" id="GO:0004197">
    <property type="term" value="F:cysteine-type endopeptidase activity"/>
    <property type="evidence" value="ECO:0007669"/>
    <property type="project" value="InterPro"/>
</dbReference>
<sequence length="1327" mass="145707">MPDAFFASSKTRKRKRVNSSSKGEKPRNAAKFSRKGPASRAAASHGPKVNGVQKKKSRAADEELSDRTDEGEGGIDDMDLRGDMDVHEASEDEDEDETPAEKRLRLAKLYLESVKEGLAEGEFDAAEIDKELISARLKLDVLEHSGKVHLFIADAFDFTQPPTSVLRTRGHRFSVTSAVAADSGKCLFTSGKEGTIIKWDLSTGKRLATFHKIRPPSSNGKGKGKAPDLEIHGHTDEVLALALSTDGRHLASAGRDRKLVVWDAEKGEWVKNFGGNLGHKDLISALSFRKGTHQLYTGSFDRTLKVYDLSPTVMGYVETLFGHQDHVLALDSLRGETCVSVGGRDKTVRYWKIVEETQLVFRGGGRSRVREVLEGGLRGDEEGDDMDDELDDGFRDRPKGKETTKKFIEGSLECVAMIDETTFVSGGDSGSICLWTTLKKKPIFTQPLSHGFNEAPSETEGVIRTPRWITALASLQYSDVFVSGSWEGDIRIWKLDSKLKSFALVGTVPAPGVVNSLQLISPPQEFFETSSWITTHENTTNGHPPQADSVPQKSGKGGVRPILLVAGMGQEHRLGRWLNIKDGVTNDRGLEENGLTPLWRLCWPYGAMFLFHLEIVIPSSLLSRLDLGVKSIFPYFTKSEDPKRNMASELVSSPTSPVFRPDDAMPPIFALVIGINHYVSPEYDDLDGAVSDADKFEDFLTDKLNVPPSNIINLRDQDATRSAIIHAFDVLRDDVRIVRDKAAIVIYFAGHGARTDKPTDWSDWETAGDQIEMMCPTDVGVATPEGVIPGIPDRTISVKLNHISDVKGDNVTLILDCCSSGGLNRNATSNTDDLFTGAVPRRIPNPPPIPLGCDSKILSRDSTRGVAVAKGFSGKHNASHVLLAACGREQFAYEHPRTKGGLFTASLLKTLSTSNLDSLTYTSLMDQLNMPIWQTPHCLGQHVNRRLFNKWAVGADGSFILGQKTKLTDAGSRYSIHAGAAQGITAGSIFDVHASNLISDLKQANPSLGTVVVTNVHAFTSDISFPPKSTPFAIPKSFYCKLITRGSEEFPIYSPNRQWLESVFPPQLRNTMSVQIVDTPDAARLHLSLAEQKVSFSRNDPLINPHIGSRFPHTVDEDNIHLVQKVVRCASHFSYHLTRTGEDFKNVWMELKTLKSELSADFDQTLSPIGPNLIENEPATIVVDENARLGMTIYNQTDIPLYPYVFYFDPTDLIILEWYAAPSGAGAGRYTTAVDAPLPSKSTLSIGYGDGGVSPWQFLLRDGEDKDVGFFKLFLATAPTDFSSLEQDSPFEENTTRYGQPAAARVPDAESWGSQLSTVIQVRGSDA</sequence>
<evidence type="ECO:0000313" key="8">
    <source>
        <dbReference type="EMBL" id="RDB28119.1"/>
    </source>
</evidence>
<protein>
    <submittedName>
        <fullName evidence="8">WD repeat-containing protein C2E1P5.05</fullName>
    </submittedName>
</protein>
<feature type="repeat" description="WD" evidence="5">
    <location>
        <begin position="231"/>
        <end position="272"/>
    </location>
</feature>
<keyword evidence="4" id="KW-0539">Nucleus</keyword>
<dbReference type="InterPro" id="IPR036322">
    <property type="entry name" value="WD40_repeat_dom_sf"/>
</dbReference>
<feature type="repeat" description="WD" evidence="5">
    <location>
        <begin position="320"/>
        <end position="353"/>
    </location>
</feature>
<dbReference type="InterPro" id="IPR015943">
    <property type="entry name" value="WD40/YVTN_repeat-like_dom_sf"/>
</dbReference>
<feature type="repeat" description="WD" evidence="5">
    <location>
        <begin position="276"/>
        <end position="310"/>
    </location>
</feature>
<dbReference type="InterPro" id="IPR001680">
    <property type="entry name" value="WD40_rpt"/>
</dbReference>
<dbReference type="SMART" id="SM00320">
    <property type="entry name" value="WD40"/>
    <property type="match status" value="6"/>
</dbReference>
<dbReference type="STRING" id="39966.A0A369K0I3"/>
<dbReference type="PROSITE" id="PS00678">
    <property type="entry name" value="WD_REPEATS_1"/>
    <property type="match status" value="1"/>
</dbReference>
<keyword evidence="2 5" id="KW-0853">WD repeat</keyword>
<dbReference type="SUPFAM" id="SSF50978">
    <property type="entry name" value="WD40 repeat-like"/>
    <property type="match status" value="1"/>
</dbReference>
<evidence type="ECO:0000256" key="5">
    <source>
        <dbReference type="PROSITE-ProRule" id="PRU00221"/>
    </source>
</evidence>
<dbReference type="GO" id="GO:0034511">
    <property type="term" value="F:U3 snoRNA binding"/>
    <property type="evidence" value="ECO:0007669"/>
    <property type="project" value="InterPro"/>
</dbReference>
<comment type="caution">
    <text evidence="8">The sequence shown here is derived from an EMBL/GenBank/DDBJ whole genome shotgun (WGS) entry which is preliminary data.</text>
</comment>
<dbReference type="InterPro" id="IPR039241">
    <property type="entry name" value="Rrp9-like"/>
</dbReference>
<feature type="compositionally biased region" description="Acidic residues" evidence="6">
    <location>
        <begin position="381"/>
        <end position="391"/>
    </location>
</feature>
<evidence type="ECO:0000256" key="6">
    <source>
        <dbReference type="SAM" id="MobiDB-lite"/>
    </source>
</evidence>
<dbReference type="InParanoid" id="A0A369K0I3"/>
<dbReference type="GO" id="GO:0006508">
    <property type="term" value="P:proteolysis"/>
    <property type="evidence" value="ECO:0007669"/>
    <property type="project" value="InterPro"/>
</dbReference>
<feature type="domain" description="Peptidase C14 caspase" evidence="7">
    <location>
        <begin position="669"/>
        <end position="929"/>
    </location>
</feature>
<feature type="repeat" description="WD" evidence="5">
    <location>
        <begin position="168"/>
        <end position="209"/>
    </location>
</feature>
<keyword evidence="9" id="KW-1185">Reference proteome</keyword>
<reference evidence="8" key="1">
    <citation type="submission" date="2018-04" db="EMBL/GenBank/DDBJ databases">
        <title>Whole genome sequencing of Hypsizygus marmoreus.</title>
        <authorList>
            <person name="Choi I.-G."/>
            <person name="Min B."/>
            <person name="Kim J.-G."/>
            <person name="Kim S."/>
            <person name="Oh Y.-L."/>
            <person name="Kong W.-S."/>
            <person name="Park H."/>
            <person name="Jeong J."/>
            <person name="Song E.-S."/>
        </authorList>
    </citation>
    <scope>NUCLEOTIDE SEQUENCE [LARGE SCALE GENOMIC DNA]</scope>
    <source>
        <strain evidence="8">51987-8</strain>
    </source>
</reference>
<evidence type="ECO:0000256" key="4">
    <source>
        <dbReference type="ARBA" id="ARBA00023242"/>
    </source>
</evidence>
<dbReference type="Pfam" id="PF00656">
    <property type="entry name" value="Peptidase_C14"/>
    <property type="match status" value="1"/>
</dbReference>
<accession>A0A369K0I3</accession>
<dbReference type="OrthoDB" id="189968at2759"/>
<keyword evidence="3" id="KW-0677">Repeat</keyword>
<evidence type="ECO:0000313" key="9">
    <source>
        <dbReference type="Proteomes" id="UP000076154"/>
    </source>
</evidence>
<evidence type="ECO:0000259" key="7">
    <source>
        <dbReference type="Pfam" id="PF00656"/>
    </source>
</evidence>